<keyword evidence="1" id="KW-0732">Signal</keyword>
<dbReference type="Gene3D" id="2.60.40.1120">
    <property type="entry name" value="Carboxypeptidase-like, regulatory domain"/>
    <property type="match status" value="1"/>
</dbReference>
<feature type="domain" description="DUF4382" evidence="2">
    <location>
        <begin position="36"/>
        <end position="189"/>
    </location>
</feature>
<evidence type="ECO:0000256" key="1">
    <source>
        <dbReference type="SAM" id="SignalP"/>
    </source>
</evidence>
<gene>
    <name evidence="3" type="ORF">C1704_09340</name>
</gene>
<sequence>MNRFWTRLRMASAMLALTTLVAACGGGGGSPSVSGQGSLRVALTDAPACGYDEVNVTVVRVDVHRSSEATDTDSGWQSLVLDPPRRVDLLTLTNGVLEELGTTTLPVGTYTQLRLVLAANSPQEPMANSLVPTGQNEVPLQTPSAQQTGLKIPVNLVVEEGEMADVVLDFDACKSVVRAGNSGRYLLKPVLTAIPRVDNGALSVLGHLTALPPSGAAVSLQQDGLVARATVTDAQGRFLLSPVPAGNYDLVITAQGRVTLVMTGVPVSDVGRTTINTSSTPIALTDSDTRSVSGVVSTGGSSDVPDAMVRALQTVNGQTIEWTARPVDADTGVYLFSLPVAAAAFTAYDPAATSYTFTPDAGTAARYTIQARVPGQDSQQAEVDLSSADQTADFVFAP</sequence>
<evidence type="ECO:0000259" key="2">
    <source>
        <dbReference type="Pfam" id="PF14321"/>
    </source>
</evidence>
<dbReference type="AlphaFoldDB" id="A0A2S5SUW2"/>
<dbReference type="OrthoDB" id="2111471at2"/>
<protein>
    <recommendedName>
        <fullName evidence="2">DUF4382 domain-containing protein</fullName>
    </recommendedName>
</protein>
<accession>A0A2S5SUW2</accession>
<evidence type="ECO:0000313" key="3">
    <source>
        <dbReference type="EMBL" id="PPE66499.1"/>
    </source>
</evidence>
<name>A0A2S5SUW2_9BURK</name>
<dbReference type="Pfam" id="PF13620">
    <property type="entry name" value="CarboxypepD_reg"/>
    <property type="match status" value="1"/>
</dbReference>
<dbReference type="Pfam" id="PF14321">
    <property type="entry name" value="DUF4382"/>
    <property type="match status" value="1"/>
</dbReference>
<dbReference type="RefSeq" id="WP_104302445.1">
    <property type="nucleotide sequence ID" value="NZ_PSNX01000007.1"/>
</dbReference>
<dbReference type="Proteomes" id="UP000238605">
    <property type="component" value="Unassembled WGS sequence"/>
</dbReference>
<reference evidence="3 4" key="1">
    <citation type="submission" date="2018-02" db="EMBL/GenBank/DDBJ databases">
        <title>Reclassifiation of [Polyangium] brachysporum DSM 7029 as Guopingzhaonella breviflexa gen. nov., sp. nov., a member of the family Comamonadaceae.</title>
        <authorList>
            <person name="Tang B."/>
        </authorList>
    </citation>
    <scope>NUCLEOTIDE SEQUENCE [LARGE SCALE GENOMIC DNA]</scope>
    <source>
        <strain evidence="3 4">BCRC 80649</strain>
    </source>
</reference>
<dbReference type="InterPro" id="IPR008969">
    <property type="entry name" value="CarboxyPept-like_regulatory"/>
</dbReference>
<dbReference type="InterPro" id="IPR025491">
    <property type="entry name" value="DUF4382"/>
</dbReference>
<feature type="signal peptide" evidence="1">
    <location>
        <begin position="1"/>
        <end position="23"/>
    </location>
</feature>
<proteinExistence type="predicted"/>
<comment type="caution">
    <text evidence="3">The sequence shown here is derived from an EMBL/GenBank/DDBJ whole genome shotgun (WGS) entry which is preliminary data.</text>
</comment>
<organism evidence="3 4">
    <name type="scientific">Caldimonas caldifontis</name>
    <dbReference type="NCBI Taxonomy" id="1452508"/>
    <lineage>
        <taxon>Bacteria</taxon>
        <taxon>Pseudomonadati</taxon>
        <taxon>Pseudomonadota</taxon>
        <taxon>Betaproteobacteria</taxon>
        <taxon>Burkholderiales</taxon>
        <taxon>Sphaerotilaceae</taxon>
        <taxon>Caldimonas</taxon>
    </lineage>
</organism>
<feature type="chain" id="PRO_5015633206" description="DUF4382 domain-containing protein" evidence="1">
    <location>
        <begin position="24"/>
        <end position="398"/>
    </location>
</feature>
<evidence type="ECO:0000313" key="4">
    <source>
        <dbReference type="Proteomes" id="UP000238605"/>
    </source>
</evidence>
<dbReference type="PROSITE" id="PS51257">
    <property type="entry name" value="PROKAR_LIPOPROTEIN"/>
    <property type="match status" value="1"/>
</dbReference>
<dbReference type="SUPFAM" id="SSF49464">
    <property type="entry name" value="Carboxypeptidase regulatory domain-like"/>
    <property type="match status" value="1"/>
</dbReference>
<keyword evidence="4" id="KW-1185">Reference proteome</keyword>
<dbReference type="EMBL" id="PSNX01000007">
    <property type="protein sequence ID" value="PPE66499.1"/>
    <property type="molecule type" value="Genomic_DNA"/>
</dbReference>